<keyword evidence="2" id="KW-0677">Repeat</keyword>
<evidence type="ECO:0000313" key="7">
    <source>
        <dbReference type="Ensembl" id="ENSPMGP00000014537.1"/>
    </source>
</evidence>
<feature type="compositionally biased region" description="Basic and acidic residues" evidence="5">
    <location>
        <begin position="321"/>
        <end position="338"/>
    </location>
</feature>
<evidence type="ECO:0000313" key="8">
    <source>
        <dbReference type="Proteomes" id="UP000261520"/>
    </source>
</evidence>
<sequence>MPFKYYNCCFGNLVPLTKSGQHHLFSFFAFKENRLALFIKIRDNTQEPCGRLSFLKEPRNYRSLTQNAICNLNITLPSYSKVNEETVLKSELMREPDLLSDVSEMKQDLIKMTAILTADSTGKSPSLRPCGLEKGAEEVSGEPLDIMEKDLERVKEDLEKVSEILRSGTYEGDATEAGAGKVTRTSEEWVLLSDSEIAEAKKMAALDIQEPVLRESRANRGALRPKAIKDCGDLKEYLLDAPVSSKVKAKRESASQEKFTDVVLHKSTPTKVQDANKSADIKKPLRKKGKEDGTDQLSVPIAPSQTSPVSPVVEETPIGSIKDKVKALQQKVEAEQKSKKTAGVKTQLPVSKPSPKAKESPKTKRGPPKSPKAEDEKVEETMSVKEPSSPESGSSVNKHRPLSPDSPIPEFGQDWPDSVLALAGERPTSHKSVCSEVEFSTNSPLLQDSDRPLSPSSVDSGDESMTPQFITCHEMSFTEHIVSSDTQITEFLSAHENSAELLPSHTSIVNVSDSNLTSESNTDFIMDMDHAFTDDAQQSDTMPSEHLRKEDESKNLEESSVVLTHSDPCASLSAGETTTLKEIAEKLSHEEGLSEEKLESQKKHGVHLNAFEFQMDGKPVAETDWPFSQMHDQSLAGEQVSFVESHTERPLSPESDTEFRAFSPETLKSMSLLRSDSQGSVDSFDNYNPLSPDSPIPCFDNTITISSFCVRT</sequence>
<evidence type="ECO:0000256" key="3">
    <source>
        <dbReference type="ARBA" id="ARBA00023043"/>
    </source>
</evidence>
<reference evidence="7" key="2">
    <citation type="submission" date="2025-09" db="UniProtKB">
        <authorList>
            <consortium name="Ensembl"/>
        </authorList>
    </citation>
    <scope>IDENTIFICATION</scope>
</reference>
<evidence type="ECO:0000259" key="6">
    <source>
        <dbReference type="Pfam" id="PF17809"/>
    </source>
</evidence>
<evidence type="ECO:0000256" key="5">
    <source>
        <dbReference type="SAM" id="MobiDB-lite"/>
    </source>
</evidence>
<feature type="compositionally biased region" description="Polar residues" evidence="5">
    <location>
        <begin position="267"/>
        <end position="276"/>
    </location>
</feature>
<accession>A0A3B4ABT1</accession>
<dbReference type="PANTHER" id="PTHR24123:SF49">
    <property type="entry name" value="ANKYRIN-2-LIKE ISOFORM X1"/>
    <property type="match status" value="1"/>
</dbReference>
<feature type="compositionally biased region" description="Basic and acidic residues" evidence="5">
    <location>
        <begin position="277"/>
        <end position="293"/>
    </location>
</feature>
<protein>
    <recommendedName>
        <fullName evidence="6">Ankyrin UPA domain-containing protein</fullName>
    </recommendedName>
</protein>
<dbReference type="AlphaFoldDB" id="A0A3B4ABT1"/>
<dbReference type="STRING" id="409849.ENSPMGP00000014537"/>
<feature type="region of interest" description="Disordered" evidence="5">
    <location>
        <begin position="536"/>
        <end position="563"/>
    </location>
</feature>
<organism evidence="7 8">
    <name type="scientific">Periophthalmus magnuspinnatus</name>
    <dbReference type="NCBI Taxonomy" id="409849"/>
    <lineage>
        <taxon>Eukaryota</taxon>
        <taxon>Metazoa</taxon>
        <taxon>Chordata</taxon>
        <taxon>Craniata</taxon>
        <taxon>Vertebrata</taxon>
        <taxon>Euteleostomi</taxon>
        <taxon>Actinopterygii</taxon>
        <taxon>Neopterygii</taxon>
        <taxon>Teleostei</taxon>
        <taxon>Neoteleostei</taxon>
        <taxon>Acanthomorphata</taxon>
        <taxon>Gobiaria</taxon>
        <taxon>Gobiiformes</taxon>
        <taxon>Gobioidei</taxon>
        <taxon>Gobiidae</taxon>
        <taxon>Oxudercinae</taxon>
        <taxon>Periophthalmus</taxon>
    </lineage>
</organism>
<dbReference type="InterPro" id="IPR040745">
    <property type="entry name" value="Ankyrin_UPA"/>
</dbReference>
<dbReference type="Gene3D" id="2.60.40.2660">
    <property type="match status" value="1"/>
</dbReference>
<dbReference type="Ensembl" id="ENSPMGT00000015507.1">
    <property type="protein sequence ID" value="ENSPMGP00000014537.1"/>
    <property type="gene ID" value="ENSPMGG00000011912.1"/>
</dbReference>
<feature type="compositionally biased region" description="Basic and acidic residues" evidence="5">
    <location>
        <begin position="371"/>
        <end position="383"/>
    </location>
</feature>
<keyword evidence="3" id="KW-0040">ANK repeat</keyword>
<feature type="compositionally biased region" description="Basic and acidic residues" evidence="5">
    <location>
        <begin position="250"/>
        <end position="264"/>
    </location>
</feature>
<dbReference type="GO" id="GO:0016020">
    <property type="term" value="C:membrane"/>
    <property type="evidence" value="ECO:0007669"/>
    <property type="project" value="UniProtKB-SubCell"/>
</dbReference>
<evidence type="ECO:0000256" key="4">
    <source>
        <dbReference type="ARBA" id="ARBA00023136"/>
    </source>
</evidence>
<evidence type="ECO:0000256" key="2">
    <source>
        <dbReference type="ARBA" id="ARBA00022737"/>
    </source>
</evidence>
<proteinExistence type="predicted"/>
<dbReference type="Pfam" id="PF17809">
    <property type="entry name" value="UPA_2"/>
    <property type="match status" value="1"/>
</dbReference>
<dbReference type="PANTHER" id="PTHR24123">
    <property type="entry name" value="ANKYRIN REPEAT-CONTAINING"/>
    <property type="match status" value="1"/>
</dbReference>
<keyword evidence="4" id="KW-0472">Membrane</keyword>
<feature type="domain" description="Ankyrin UPA" evidence="6">
    <location>
        <begin position="9"/>
        <end position="77"/>
    </location>
</feature>
<dbReference type="InterPro" id="IPR051165">
    <property type="entry name" value="Multifunctional_ANK_Repeat"/>
</dbReference>
<evidence type="ECO:0000256" key="1">
    <source>
        <dbReference type="ARBA" id="ARBA00004370"/>
    </source>
</evidence>
<comment type="subcellular location">
    <subcellularLocation>
        <location evidence="1">Membrane</location>
    </subcellularLocation>
</comment>
<reference evidence="7" key="1">
    <citation type="submission" date="2025-08" db="UniProtKB">
        <authorList>
            <consortium name="Ensembl"/>
        </authorList>
    </citation>
    <scope>IDENTIFICATION</scope>
</reference>
<dbReference type="Proteomes" id="UP000261520">
    <property type="component" value="Unplaced"/>
</dbReference>
<feature type="region of interest" description="Disordered" evidence="5">
    <location>
        <begin position="249"/>
        <end position="415"/>
    </location>
</feature>
<feature type="compositionally biased region" description="Polar residues" evidence="5">
    <location>
        <begin position="454"/>
        <end position="465"/>
    </location>
</feature>
<keyword evidence="8" id="KW-1185">Reference proteome</keyword>
<feature type="compositionally biased region" description="Basic and acidic residues" evidence="5">
    <location>
        <begin position="543"/>
        <end position="557"/>
    </location>
</feature>
<name>A0A3B4ABT1_9GOBI</name>
<feature type="region of interest" description="Disordered" evidence="5">
    <location>
        <begin position="441"/>
        <end position="465"/>
    </location>
</feature>